<evidence type="ECO:0000313" key="2">
    <source>
        <dbReference type="EMBL" id="CAA2617775.1"/>
    </source>
</evidence>
<dbReference type="AlphaFoldDB" id="A0A7I8K7P0"/>
<keyword evidence="4" id="KW-1185">Reference proteome</keyword>
<dbReference type="EMBL" id="LR746266">
    <property type="protein sequence ID" value="CAA7393535.1"/>
    <property type="molecule type" value="Genomic_DNA"/>
</dbReference>
<proteinExistence type="predicted"/>
<accession>A0A7I8K7P0</accession>
<evidence type="ECO:0000313" key="3">
    <source>
        <dbReference type="EMBL" id="CAA7393535.1"/>
    </source>
</evidence>
<evidence type="ECO:0000256" key="1">
    <source>
        <dbReference type="SAM" id="MobiDB-lite"/>
    </source>
</evidence>
<feature type="region of interest" description="Disordered" evidence="1">
    <location>
        <begin position="1"/>
        <end position="37"/>
    </location>
</feature>
<name>A0A7I8K7P0_SPIIN</name>
<reference evidence="3" key="1">
    <citation type="submission" date="2020-02" db="EMBL/GenBank/DDBJ databases">
        <authorList>
            <person name="Scholz U."/>
            <person name="Mascher M."/>
            <person name="Fiebig A."/>
        </authorList>
    </citation>
    <scope>NUCLEOTIDE SEQUENCE</scope>
</reference>
<protein>
    <submittedName>
        <fullName evidence="3">Uncharacterized protein</fullName>
    </submittedName>
</protein>
<gene>
    <name evidence="2" type="ORF">SI7747_03003937</name>
    <name evidence="3" type="ORF">SI8410_03004269</name>
</gene>
<dbReference type="EMBL" id="LR743590">
    <property type="protein sequence ID" value="CAA2617775.1"/>
    <property type="molecule type" value="Genomic_DNA"/>
</dbReference>
<dbReference type="Proteomes" id="UP000663760">
    <property type="component" value="Chromosome 3"/>
</dbReference>
<sequence length="37" mass="3946">MGLIPTASWRGWRGGTLAGTPRRSQGPPSWSPPSSRP</sequence>
<evidence type="ECO:0000313" key="4">
    <source>
        <dbReference type="Proteomes" id="UP000663760"/>
    </source>
</evidence>
<organism evidence="3 4">
    <name type="scientific">Spirodela intermedia</name>
    <name type="common">Intermediate duckweed</name>
    <dbReference type="NCBI Taxonomy" id="51605"/>
    <lineage>
        <taxon>Eukaryota</taxon>
        <taxon>Viridiplantae</taxon>
        <taxon>Streptophyta</taxon>
        <taxon>Embryophyta</taxon>
        <taxon>Tracheophyta</taxon>
        <taxon>Spermatophyta</taxon>
        <taxon>Magnoliopsida</taxon>
        <taxon>Liliopsida</taxon>
        <taxon>Araceae</taxon>
        <taxon>Lemnoideae</taxon>
        <taxon>Spirodela</taxon>
    </lineage>
</organism>